<name>A0ABR2JLI4_9EUKA</name>
<proteinExistence type="predicted"/>
<dbReference type="EMBL" id="JAPFFF010000011">
    <property type="protein sequence ID" value="KAK8878077.1"/>
    <property type="molecule type" value="Genomic_DNA"/>
</dbReference>
<comment type="caution">
    <text evidence="2">The sequence shown here is derived from an EMBL/GenBank/DDBJ whole genome shotgun (WGS) entry which is preliminary data.</text>
</comment>
<reference evidence="2 3" key="1">
    <citation type="submission" date="2024-04" db="EMBL/GenBank/DDBJ databases">
        <title>Tritrichomonas musculus Genome.</title>
        <authorList>
            <person name="Alves-Ferreira E."/>
            <person name="Grigg M."/>
            <person name="Lorenzi H."/>
            <person name="Galac M."/>
        </authorList>
    </citation>
    <scope>NUCLEOTIDE SEQUENCE [LARGE SCALE GENOMIC DNA]</scope>
    <source>
        <strain evidence="2 3">EAF2021</strain>
    </source>
</reference>
<protein>
    <submittedName>
        <fullName evidence="2">Uncharacterized protein</fullName>
    </submittedName>
</protein>
<feature type="compositionally biased region" description="Polar residues" evidence="1">
    <location>
        <begin position="521"/>
        <end position="530"/>
    </location>
</feature>
<gene>
    <name evidence="2" type="ORF">M9Y10_004840</name>
</gene>
<keyword evidence="3" id="KW-1185">Reference proteome</keyword>
<feature type="compositionally biased region" description="Acidic residues" evidence="1">
    <location>
        <begin position="640"/>
        <end position="649"/>
    </location>
</feature>
<feature type="compositionally biased region" description="Low complexity" evidence="1">
    <location>
        <begin position="562"/>
        <end position="573"/>
    </location>
</feature>
<organism evidence="2 3">
    <name type="scientific">Tritrichomonas musculus</name>
    <dbReference type="NCBI Taxonomy" id="1915356"/>
    <lineage>
        <taxon>Eukaryota</taxon>
        <taxon>Metamonada</taxon>
        <taxon>Parabasalia</taxon>
        <taxon>Tritrichomonadida</taxon>
        <taxon>Tritrichomonadidae</taxon>
        <taxon>Tritrichomonas</taxon>
    </lineage>
</organism>
<sequence>MSSSCDVYLIRKNNQTQTDINILETPDLFNTNNDNRDIQMQIPPNSKFGKEEVERLVSAVQGDDETIRRKCRLINERTKRFRSLIQSLKNQIESQKQGLDEEEFKELKNRFIRELAYSIDPASRHSKRKNLFGHQKYDHPIVVGKAAYKSKYSGNDDYLRMIFNSSEFEAIYNFNGDLYLSDDNMIFYINQIPGQALSINKSISLTSEGVGIGNITLSNSNQRPSVLPMGPVSDDDKMSCIVKALGFENEINLKSLISTYDFSFIDIILSLPRLTQSQAESLLVYLYRYNFLSAFVRSKICQFILNIKSECAYKPWPELLGRFISILSPQWYQKSSDIIDTLDNKRIINVITMLKELNPVSKFLFCIIIDEFRGMDRGDDVDFVWSLLYLSIFMNKYLGGDKDSQEARQQLNTFVLLLKAKPQGSNTRTNTTKIIDIITKSNNYKVPTTRFNPSSFLQDLFTTHGGDIITILRAIPRTKEEASPLFFPLVLEVMEALERFDETIEQFDSLPDETGIISNVETDFSITQSESSRRRNRTSHSGRPVYNNPATPSSTRSRRSNSRNISRSQNSNRLTENSEDSQDFERPLSASYSRSSRSRHSTRNNSSIEPRNTSSGSRNHSGSRLRNSRRPVQIQQSGYEYEEEESFYD</sequence>
<accession>A0ABR2JLI4</accession>
<feature type="region of interest" description="Disordered" evidence="1">
    <location>
        <begin position="521"/>
        <end position="649"/>
    </location>
</feature>
<evidence type="ECO:0000313" key="3">
    <source>
        <dbReference type="Proteomes" id="UP001470230"/>
    </source>
</evidence>
<feature type="compositionally biased region" description="Polar residues" evidence="1">
    <location>
        <begin position="608"/>
        <end position="620"/>
    </location>
</feature>
<evidence type="ECO:0000313" key="2">
    <source>
        <dbReference type="EMBL" id="KAK8878077.1"/>
    </source>
</evidence>
<dbReference type="Proteomes" id="UP001470230">
    <property type="component" value="Unassembled WGS sequence"/>
</dbReference>
<evidence type="ECO:0000256" key="1">
    <source>
        <dbReference type="SAM" id="MobiDB-lite"/>
    </source>
</evidence>